<sequence length="160" mass="17066">MRPPSLLNSSSPPAPRPSPSPPRSSPSRLALRPRPSPPCPRPLPPAPAPRPHPSPPCLSPRQSAPHRAPAPRRHARRLHLDIPVPLSVSVGEPRPRLAAGRTALLAACQGRAPALLRAGLQGTGSSLVVPWSRGGRWCWCWCCSPASVLCRRGGCLRYAC</sequence>
<gene>
    <name evidence="2" type="ORF">U9M48_006600</name>
</gene>
<protein>
    <submittedName>
        <fullName evidence="2">Uncharacterized protein</fullName>
    </submittedName>
</protein>
<feature type="compositionally biased region" description="Pro residues" evidence="1">
    <location>
        <begin position="34"/>
        <end position="58"/>
    </location>
</feature>
<organism evidence="2 3">
    <name type="scientific">Paspalum notatum var. saurae</name>
    <dbReference type="NCBI Taxonomy" id="547442"/>
    <lineage>
        <taxon>Eukaryota</taxon>
        <taxon>Viridiplantae</taxon>
        <taxon>Streptophyta</taxon>
        <taxon>Embryophyta</taxon>
        <taxon>Tracheophyta</taxon>
        <taxon>Spermatophyta</taxon>
        <taxon>Magnoliopsida</taxon>
        <taxon>Liliopsida</taxon>
        <taxon>Poales</taxon>
        <taxon>Poaceae</taxon>
        <taxon>PACMAD clade</taxon>
        <taxon>Panicoideae</taxon>
        <taxon>Andropogonodae</taxon>
        <taxon>Paspaleae</taxon>
        <taxon>Paspalinae</taxon>
        <taxon>Paspalum</taxon>
    </lineage>
</organism>
<accession>A0AAQ3SKQ3</accession>
<reference evidence="2 3" key="1">
    <citation type="submission" date="2024-02" db="EMBL/GenBank/DDBJ databases">
        <title>High-quality chromosome-scale genome assembly of Pensacola bahiagrass (Paspalum notatum Flugge var. saurae).</title>
        <authorList>
            <person name="Vega J.M."/>
            <person name="Podio M."/>
            <person name="Orjuela J."/>
            <person name="Siena L.A."/>
            <person name="Pessino S.C."/>
            <person name="Combes M.C."/>
            <person name="Mariac C."/>
            <person name="Albertini E."/>
            <person name="Pupilli F."/>
            <person name="Ortiz J.P.A."/>
            <person name="Leblanc O."/>
        </authorList>
    </citation>
    <scope>NUCLEOTIDE SEQUENCE [LARGE SCALE GENOMIC DNA]</scope>
    <source>
        <strain evidence="2">R1</strain>
        <tissue evidence="2">Leaf</tissue>
    </source>
</reference>
<dbReference type="Proteomes" id="UP001341281">
    <property type="component" value="Chromosome 02"/>
</dbReference>
<feature type="compositionally biased region" description="Low complexity" evidence="1">
    <location>
        <begin position="1"/>
        <end position="11"/>
    </location>
</feature>
<feature type="region of interest" description="Disordered" evidence="1">
    <location>
        <begin position="1"/>
        <end position="78"/>
    </location>
</feature>
<keyword evidence="3" id="KW-1185">Reference proteome</keyword>
<evidence type="ECO:0000313" key="2">
    <source>
        <dbReference type="EMBL" id="WVZ56012.1"/>
    </source>
</evidence>
<dbReference type="EMBL" id="CP144746">
    <property type="protein sequence ID" value="WVZ56012.1"/>
    <property type="molecule type" value="Genomic_DNA"/>
</dbReference>
<evidence type="ECO:0000313" key="3">
    <source>
        <dbReference type="Proteomes" id="UP001341281"/>
    </source>
</evidence>
<dbReference type="AlphaFoldDB" id="A0AAQ3SKQ3"/>
<evidence type="ECO:0000256" key="1">
    <source>
        <dbReference type="SAM" id="MobiDB-lite"/>
    </source>
</evidence>
<dbReference type="PRINTS" id="PR01217">
    <property type="entry name" value="PRICHEXTENSN"/>
</dbReference>
<name>A0AAQ3SKQ3_PASNO</name>
<feature type="compositionally biased region" description="Pro residues" evidence="1">
    <location>
        <begin position="12"/>
        <end position="24"/>
    </location>
</feature>
<proteinExistence type="predicted"/>